<feature type="compositionally biased region" description="Basic residues" evidence="1">
    <location>
        <begin position="1"/>
        <end position="11"/>
    </location>
</feature>
<accession>A0A947DGJ4</accession>
<keyword evidence="3" id="KW-1185">Reference proteome</keyword>
<sequence length="787" mass="87855">MSNRFHLHKKTTVQGGGAPTNHITVRPFVTETKSGPAQAARRLDTSLMPQLTLQPRLEKKLQTKSLVQPLPNISHANVGLIQRGEAHVHQGIEESAVLDSGKGESSRDETMEMYAGNWMRDFSQLNLPRAHKLARQLPKNVNDPQGAKIGAAGAEDIITAVIRSLAFLHFGTKITNELVTSENIGVYTPEQHVDNPMGTTAADHLVRDSESGLLREGRQQVSSQLVSDDIDRDEQLAGKAFPGSQVENPDLYKVSDAGLGKHIYNAIEWTKEQLWQSVSAGESPTGRMRLGSALHAVEDYFAHSNFVEVALNSEIGRAVKARAGNAAFSPEFLKQAQAEKSTGNKQVDGAYVDTLYDAKTPKGRMAVTTGTAGSEDLKVSVGQILLPKLPKLVEISDRKIDEAFNLVEKNEGNSTWEEIEKQLKSQDKDTAEGAATLEIIKALDRHIQVPVHDIWLTGWSIPLTNRFIPTGYETSESSAGLISAIQHYMRLHKRIMKRIDEFETVVNILFPITLLLDLKSRIVEWFKGQISKLRDEIKRRKNEFILNLAADITGVDAKEAKKRGLDWLVHQAAHEGIEHTRGNTAIAAQLEDIKNKKDPNTLASAYGIENGEAQYAFPPSHSEISKDHPPHHEDSMFSGVMTHLKANQSEYDVGEGSLFYRLHRQLAIEADKHIISKTQEAWDEKSNANSAEALRTNPHLSTEEITKQARRNRIREEKRAKKEGRISESYGFAGQHVEDLMSLVDFFISHPDDTSWWRPILSSYVSANEPEVIKHIRQRNLTRGKRH</sequence>
<feature type="region of interest" description="Disordered" evidence="1">
    <location>
        <begin position="1"/>
        <end position="22"/>
    </location>
</feature>
<evidence type="ECO:0000313" key="2">
    <source>
        <dbReference type="EMBL" id="MBT9316652.1"/>
    </source>
</evidence>
<evidence type="ECO:0000313" key="3">
    <source>
        <dbReference type="Proteomes" id="UP000717364"/>
    </source>
</evidence>
<gene>
    <name evidence="2" type="ORF">IXB50_14585</name>
</gene>
<comment type="caution">
    <text evidence="2">The sequence shown here is derived from an EMBL/GenBank/DDBJ whole genome shotgun (WGS) entry which is preliminary data.</text>
</comment>
<name>A0A947DGJ4_9CYAN</name>
<organism evidence="2 3">
    <name type="scientific">Leptothoe spongobia TAU-MAC 1115</name>
    <dbReference type="NCBI Taxonomy" id="1967444"/>
    <lineage>
        <taxon>Bacteria</taxon>
        <taxon>Bacillati</taxon>
        <taxon>Cyanobacteriota</taxon>
        <taxon>Cyanophyceae</taxon>
        <taxon>Nodosilineales</taxon>
        <taxon>Cymatolegaceae</taxon>
        <taxon>Leptothoe</taxon>
        <taxon>Leptothoe spongobia</taxon>
    </lineage>
</organism>
<dbReference type="AlphaFoldDB" id="A0A947DGJ4"/>
<reference evidence="2" key="1">
    <citation type="submission" date="2020-11" db="EMBL/GenBank/DDBJ databases">
        <authorList>
            <person name="Konstantinou D."/>
            <person name="Gkelis S."/>
            <person name="Popin R."/>
            <person name="Fewer D."/>
            <person name="Sivonen K."/>
        </authorList>
    </citation>
    <scope>NUCLEOTIDE SEQUENCE</scope>
    <source>
        <strain evidence="2">TAU-MAC 1115</strain>
    </source>
</reference>
<dbReference type="EMBL" id="JADOES010000030">
    <property type="protein sequence ID" value="MBT9316652.1"/>
    <property type="molecule type" value="Genomic_DNA"/>
</dbReference>
<feature type="compositionally biased region" description="Basic and acidic residues" evidence="1">
    <location>
        <begin position="714"/>
        <end position="725"/>
    </location>
</feature>
<dbReference type="Proteomes" id="UP000717364">
    <property type="component" value="Unassembled WGS sequence"/>
</dbReference>
<feature type="region of interest" description="Disordered" evidence="1">
    <location>
        <begin position="705"/>
        <end position="725"/>
    </location>
</feature>
<dbReference type="RefSeq" id="WP_215609717.1">
    <property type="nucleotide sequence ID" value="NZ_JADOES010000030.1"/>
</dbReference>
<proteinExistence type="predicted"/>
<evidence type="ECO:0000256" key="1">
    <source>
        <dbReference type="SAM" id="MobiDB-lite"/>
    </source>
</evidence>
<protein>
    <submittedName>
        <fullName evidence="2">Uncharacterized protein</fullName>
    </submittedName>
</protein>
<dbReference type="Pfam" id="PF07217">
    <property type="entry name" value="Het-C"/>
    <property type="match status" value="1"/>
</dbReference>
<dbReference type="InterPro" id="IPR010816">
    <property type="entry name" value="Het-C"/>
</dbReference>
<reference evidence="2" key="2">
    <citation type="journal article" date="2021" name="Mar. Drugs">
        <title>Genome Reduction and Secondary Metabolism of the Marine Sponge-Associated Cyanobacterium Leptothoe.</title>
        <authorList>
            <person name="Konstantinou D."/>
            <person name="Popin R.V."/>
            <person name="Fewer D.P."/>
            <person name="Sivonen K."/>
            <person name="Gkelis S."/>
        </authorList>
    </citation>
    <scope>NUCLEOTIDE SEQUENCE</scope>
    <source>
        <strain evidence="2">TAU-MAC 1115</strain>
    </source>
</reference>